<name>A0A423PZE7_9GAMM</name>
<evidence type="ECO:0000313" key="3">
    <source>
        <dbReference type="Proteomes" id="UP000285123"/>
    </source>
</evidence>
<protein>
    <submittedName>
        <fullName evidence="2">Uncharacterized protein</fullName>
    </submittedName>
</protein>
<gene>
    <name evidence="2" type="ORF">SAHL_07330</name>
</gene>
<evidence type="ECO:0000256" key="1">
    <source>
        <dbReference type="SAM" id="MobiDB-lite"/>
    </source>
</evidence>
<dbReference type="Proteomes" id="UP000285123">
    <property type="component" value="Unassembled WGS sequence"/>
</dbReference>
<proteinExistence type="predicted"/>
<dbReference type="EMBL" id="AYKF01000073">
    <property type="protein sequence ID" value="ROO30920.1"/>
    <property type="molecule type" value="Genomic_DNA"/>
</dbReference>
<comment type="caution">
    <text evidence="2">The sequence shown here is derived from an EMBL/GenBank/DDBJ whole genome shotgun (WGS) entry which is preliminary data.</text>
</comment>
<sequence>MRPIGASASRLSSVAVDATGTASTRPSVIPAS</sequence>
<accession>A0A423PZE7</accession>
<feature type="region of interest" description="Disordered" evidence="1">
    <location>
        <begin position="1"/>
        <end position="32"/>
    </location>
</feature>
<organism evidence="2 3">
    <name type="scientific">Salinisphaera orenii YIM 95161</name>
    <dbReference type="NCBI Taxonomy" id="1051139"/>
    <lineage>
        <taxon>Bacteria</taxon>
        <taxon>Pseudomonadati</taxon>
        <taxon>Pseudomonadota</taxon>
        <taxon>Gammaproteobacteria</taxon>
        <taxon>Salinisphaerales</taxon>
        <taxon>Salinisphaeraceae</taxon>
        <taxon>Salinisphaera</taxon>
    </lineage>
</organism>
<reference evidence="2 3" key="1">
    <citation type="submission" date="2013-10" db="EMBL/GenBank/DDBJ databases">
        <title>Salinisphaera halophila YIM 95161 Genome Sequencing.</title>
        <authorList>
            <person name="Lai Q."/>
            <person name="Li C."/>
            <person name="Shao Z."/>
        </authorList>
    </citation>
    <scope>NUCLEOTIDE SEQUENCE [LARGE SCALE GENOMIC DNA]</scope>
    <source>
        <strain evidence="2 3">YIM 95161</strain>
    </source>
</reference>
<evidence type="ECO:0000313" key="2">
    <source>
        <dbReference type="EMBL" id="ROO30920.1"/>
    </source>
</evidence>
<dbReference type="AlphaFoldDB" id="A0A423PZE7"/>